<evidence type="ECO:0008006" key="2">
    <source>
        <dbReference type="Google" id="ProtNLM"/>
    </source>
</evidence>
<organism evidence="1">
    <name type="scientific">Tanacetum cinerariifolium</name>
    <name type="common">Dalmatian daisy</name>
    <name type="synonym">Chrysanthemum cinerariifolium</name>
    <dbReference type="NCBI Taxonomy" id="118510"/>
    <lineage>
        <taxon>Eukaryota</taxon>
        <taxon>Viridiplantae</taxon>
        <taxon>Streptophyta</taxon>
        <taxon>Embryophyta</taxon>
        <taxon>Tracheophyta</taxon>
        <taxon>Spermatophyta</taxon>
        <taxon>Magnoliopsida</taxon>
        <taxon>eudicotyledons</taxon>
        <taxon>Gunneridae</taxon>
        <taxon>Pentapetalae</taxon>
        <taxon>asterids</taxon>
        <taxon>campanulids</taxon>
        <taxon>Asterales</taxon>
        <taxon>Asteraceae</taxon>
        <taxon>Asteroideae</taxon>
        <taxon>Anthemideae</taxon>
        <taxon>Anthemidinae</taxon>
        <taxon>Tanacetum</taxon>
    </lineage>
</organism>
<sequence length="69" mass="7703">MLAMGGYAQWLSRFLRYIDTRPNGDALRKCILEGPYKLTTITILAVPATNDTVTVLERTTVETLLTMSP</sequence>
<dbReference type="AlphaFoldDB" id="A0A699SID5"/>
<name>A0A699SID5_TANCI</name>
<comment type="caution">
    <text evidence="1">The sequence shown here is derived from an EMBL/GenBank/DDBJ whole genome shotgun (WGS) entry which is preliminary data.</text>
</comment>
<evidence type="ECO:0000313" key="1">
    <source>
        <dbReference type="EMBL" id="GFC96803.1"/>
    </source>
</evidence>
<proteinExistence type="predicted"/>
<accession>A0A699SID5</accession>
<reference evidence="1" key="1">
    <citation type="journal article" date="2019" name="Sci. Rep.">
        <title>Draft genome of Tanacetum cinerariifolium, the natural source of mosquito coil.</title>
        <authorList>
            <person name="Yamashiro T."/>
            <person name="Shiraishi A."/>
            <person name="Satake H."/>
            <person name="Nakayama K."/>
        </authorList>
    </citation>
    <scope>NUCLEOTIDE SEQUENCE</scope>
</reference>
<gene>
    <name evidence="1" type="ORF">Tci_868773</name>
</gene>
<protein>
    <recommendedName>
        <fullName evidence="2">Reverse transcriptase domain-containing protein</fullName>
    </recommendedName>
</protein>
<dbReference type="EMBL" id="BKCJ011162435">
    <property type="protein sequence ID" value="GFC96803.1"/>
    <property type="molecule type" value="Genomic_DNA"/>
</dbReference>